<proteinExistence type="predicted"/>
<dbReference type="EMBL" id="FPHN01000123">
    <property type="protein sequence ID" value="SFV61241.1"/>
    <property type="molecule type" value="Genomic_DNA"/>
</dbReference>
<name>A0A1W1C6C0_9ZZZZ</name>
<organism evidence="1">
    <name type="scientific">hydrothermal vent metagenome</name>
    <dbReference type="NCBI Taxonomy" id="652676"/>
    <lineage>
        <taxon>unclassified sequences</taxon>
        <taxon>metagenomes</taxon>
        <taxon>ecological metagenomes</taxon>
    </lineage>
</organism>
<gene>
    <name evidence="1" type="ORF">MNB_SV-14-930</name>
</gene>
<sequence length="109" mass="12523">MIVGKDEKGYELELPYTKESLMRFIQSIKDKKAGLKEIDIVKRDFLNRKFKQNIQNDLGGLEEATFEILDFNPTDDEKKFIAVIKMPNGTIQDSTAPVDKQMLLGLKWG</sequence>
<reference evidence="1" key="1">
    <citation type="submission" date="2016-10" db="EMBL/GenBank/DDBJ databases">
        <authorList>
            <person name="de Groot N.N."/>
        </authorList>
    </citation>
    <scope>NUCLEOTIDE SEQUENCE</scope>
</reference>
<protein>
    <submittedName>
        <fullName evidence="1">Uncharacterized protein</fullName>
    </submittedName>
</protein>
<accession>A0A1W1C6C0</accession>
<dbReference type="AlphaFoldDB" id="A0A1W1C6C0"/>
<evidence type="ECO:0000313" key="1">
    <source>
        <dbReference type="EMBL" id="SFV61241.1"/>
    </source>
</evidence>